<dbReference type="RefSeq" id="WP_058504939.1">
    <property type="nucleotide sequence ID" value="NZ_CAAAIF010000010.1"/>
</dbReference>
<dbReference type="OrthoDB" id="5652409at2"/>
<feature type="transmembrane region" description="Helical" evidence="1">
    <location>
        <begin position="147"/>
        <end position="166"/>
    </location>
</feature>
<feature type="transmembrane region" description="Helical" evidence="1">
    <location>
        <begin position="291"/>
        <end position="311"/>
    </location>
</feature>
<name>A0A0W0WRU4_9GAMM</name>
<evidence type="ECO:0000313" key="2">
    <source>
        <dbReference type="EMBL" id="KTD35036.1"/>
    </source>
</evidence>
<dbReference type="STRING" id="45070.Lnau_1926"/>
<evidence type="ECO:0000313" key="3">
    <source>
        <dbReference type="Proteomes" id="UP000054725"/>
    </source>
</evidence>
<feature type="transmembrane region" description="Helical" evidence="1">
    <location>
        <begin position="119"/>
        <end position="141"/>
    </location>
</feature>
<keyword evidence="3" id="KW-1185">Reference proteome</keyword>
<evidence type="ECO:0000256" key="1">
    <source>
        <dbReference type="SAM" id="Phobius"/>
    </source>
</evidence>
<keyword evidence="1" id="KW-0472">Membrane</keyword>
<gene>
    <name evidence="2" type="ORF">Lnau_1926</name>
</gene>
<dbReference type="PATRIC" id="fig|45070.6.peg.2026"/>
<dbReference type="AlphaFoldDB" id="A0A0W0WRU4"/>
<reference evidence="2 3" key="1">
    <citation type="submission" date="2015-11" db="EMBL/GenBank/DDBJ databases">
        <title>Genomic analysis of 38 Legionella species identifies large and diverse effector repertoires.</title>
        <authorList>
            <person name="Burstein D."/>
            <person name="Amaro F."/>
            <person name="Zusman T."/>
            <person name="Lifshitz Z."/>
            <person name="Cohen O."/>
            <person name="Gilbert J.A."/>
            <person name="Pupko T."/>
            <person name="Shuman H.A."/>
            <person name="Segal G."/>
        </authorList>
    </citation>
    <scope>NUCLEOTIDE SEQUENCE [LARGE SCALE GENOMIC DNA]</scope>
    <source>
        <strain evidence="2 3">ATCC 49506</strain>
    </source>
</reference>
<organism evidence="2 3">
    <name type="scientific">Legionella nautarum</name>
    <dbReference type="NCBI Taxonomy" id="45070"/>
    <lineage>
        <taxon>Bacteria</taxon>
        <taxon>Pseudomonadati</taxon>
        <taxon>Pseudomonadota</taxon>
        <taxon>Gammaproteobacteria</taxon>
        <taxon>Legionellales</taxon>
        <taxon>Legionellaceae</taxon>
        <taxon>Legionella</taxon>
    </lineage>
</organism>
<keyword evidence="1" id="KW-1133">Transmembrane helix</keyword>
<dbReference type="EMBL" id="LNYO01000017">
    <property type="protein sequence ID" value="KTD35036.1"/>
    <property type="molecule type" value="Genomic_DNA"/>
</dbReference>
<dbReference type="Proteomes" id="UP000054725">
    <property type="component" value="Unassembled WGS sequence"/>
</dbReference>
<feature type="transmembrane region" description="Helical" evidence="1">
    <location>
        <begin position="261"/>
        <end position="279"/>
    </location>
</feature>
<comment type="caution">
    <text evidence="2">The sequence shown here is derived from an EMBL/GenBank/DDBJ whole genome shotgun (WGS) entry which is preliminary data.</text>
</comment>
<keyword evidence="1" id="KW-0812">Transmembrane</keyword>
<proteinExistence type="predicted"/>
<accession>A0A0W0WRU4</accession>
<feature type="transmembrane region" description="Helical" evidence="1">
    <location>
        <begin position="37"/>
        <end position="54"/>
    </location>
</feature>
<feature type="transmembrane region" description="Helical" evidence="1">
    <location>
        <begin position="74"/>
        <end position="95"/>
    </location>
</feature>
<sequence>MLENILSDKIQFNRLFCKYRIKNYVNKTSDYLTRHKLLLAFIICLLVPGIENLPKIGMPFFSIVDSTTTIPLKLLFIGSILVVSLVLTNAQANFIKGGPFRDYLTSFDISISAHKKIDFIVLAISLNIIWLSIALGASFIYTESTNPWMAVSLLCLYLSFIANYLVLLLNNLYGNRKHLLLLLLNLVAIAFISTSTMIFIHFAGAVLTSLFSIMLFWKTEPADKTLKAGQLAKKHHKKQSSNSLKLYFTIQYAIYKQHKKVFLTKILTSTLINIFLLYLTAAEQFKHDNLGFFITILGFNTYTLSTLFSVFQQEENEYQLFHTLKFQPCRLALKRNLF</sequence>
<protein>
    <submittedName>
        <fullName evidence="2">Uncharacterized protein</fullName>
    </submittedName>
</protein>
<feature type="transmembrane region" description="Helical" evidence="1">
    <location>
        <begin position="178"/>
        <end position="193"/>
    </location>
</feature>